<comment type="similarity">
    <text evidence="1 5">Belongs to the pseudouridine synthase RluA family.</text>
</comment>
<dbReference type="CDD" id="cd02869">
    <property type="entry name" value="PseudoU_synth_RluA_like"/>
    <property type="match status" value="1"/>
</dbReference>
<dbReference type="PANTHER" id="PTHR21600:SF44">
    <property type="entry name" value="RIBOSOMAL LARGE SUBUNIT PSEUDOURIDINE SYNTHASE D"/>
    <property type="match status" value="1"/>
</dbReference>
<dbReference type="Pfam" id="PF00849">
    <property type="entry name" value="PseudoU_synth_2"/>
    <property type="match status" value="1"/>
</dbReference>
<evidence type="ECO:0000259" key="6">
    <source>
        <dbReference type="Pfam" id="PF00849"/>
    </source>
</evidence>
<dbReference type="NCBIfam" id="TIGR00005">
    <property type="entry name" value="rluA_subfam"/>
    <property type="match status" value="1"/>
</dbReference>
<dbReference type="SUPFAM" id="SSF55120">
    <property type="entry name" value="Pseudouridine synthase"/>
    <property type="match status" value="1"/>
</dbReference>
<dbReference type="STRING" id="1796646.A4V02_02765"/>
<dbReference type="PANTHER" id="PTHR21600">
    <property type="entry name" value="MITOCHONDRIAL RNA PSEUDOURIDINE SYNTHASE"/>
    <property type="match status" value="1"/>
</dbReference>
<evidence type="ECO:0000313" key="8">
    <source>
        <dbReference type="Proteomes" id="UP000186351"/>
    </source>
</evidence>
<dbReference type="InterPro" id="IPR050188">
    <property type="entry name" value="RluA_PseudoU_synthase"/>
</dbReference>
<keyword evidence="2 5" id="KW-0413">Isomerase</keyword>
<accession>A0A1B1SDD9</accession>
<name>A0A1B1SDD9_9BACT</name>
<dbReference type="Proteomes" id="UP000186351">
    <property type="component" value="Chromosome"/>
</dbReference>
<dbReference type="PROSITE" id="PS01129">
    <property type="entry name" value="PSI_RLU"/>
    <property type="match status" value="1"/>
</dbReference>
<dbReference type="KEGG" id="pary:A4V02_02765"/>
<reference evidence="8" key="1">
    <citation type="submission" date="2016-04" db="EMBL/GenBank/DDBJ databases">
        <title>Complete Genome Sequences of Twelve Strains of a Stable Defined Moderately Diverse Mouse Microbiota 2 (sDMDMm2).</title>
        <authorList>
            <person name="Uchimura Y."/>
            <person name="Wyss M."/>
            <person name="Brugiroux S."/>
            <person name="Limenitakis J.P."/>
            <person name="Stecher B."/>
            <person name="McCoy K.D."/>
            <person name="Macpherson A.J."/>
        </authorList>
    </citation>
    <scope>NUCLEOTIDE SEQUENCE [LARGE SCALE GENOMIC DNA]</scope>
    <source>
        <strain evidence="8">YL27</strain>
    </source>
</reference>
<dbReference type="SUPFAM" id="SSF55174">
    <property type="entry name" value="Alpha-L RNA-binding motif"/>
    <property type="match status" value="1"/>
</dbReference>
<feature type="domain" description="Pseudouridine synthase RsuA/RluA-like" evidence="6">
    <location>
        <begin position="103"/>
        <end position="254"/>
    </location>
</feature>
<comment type="catalytic activity">
    <reaction evidence="5">
        <text>a uridine in RNA = a pseudouridine in RNA</text>
        <dbReference type="Rhea" id="RHEA:48348"/>
        <dbReference type="Rhea" id="RHEA-COMP:12068"/>
        <dbReference type="Rhea" id="RHEA-COMP:12069"/>
        <dbReference type="ChEBI" id="CHEBI:65314"/>
        <dbReference type="ChEBI" id="CHEBI:65315"/>
    </reaction>
</comment>
<evidence type="ECO:0000313" key="7">
    <source>
        <dbReference type="EMBL" id="ANU64723.2"/>
    </source>
</evidence>
<dbReference type="EC" id="5.4.99.-" evidence="5"/>
<dbReference type="OrthoDB" id="9796412at2"/>
<dbReference type="GO" id="GO:0140098">
    <property type="term" value="F:catalytic activity, acting on RNA"/>
    <property type="evidence" value="ECO:0007669"/>
    <property type="project" value="UniProtKB-ARBA"/>
</dbReference>
<dbReference type="InterPro" id="IPR036986">
    <property type="entry name" value="S4_RNA-bd_sf"/>
</dbReference>
<evidence type="ECO:0000256" key="4">
    <source>
        <dbReference type="PROSITE-ProRule" id="PRU00182"/>
    </source>
</evidence>
<dbReference type="EMBL" id="CP015402">
    <property type="protein sequence ID" value="ANU64723.2"/>
    <property type="molecule type" value="Genomic_DNA"/>
</dbReference>
<feature type="active site" evidence="3">
    <location>
        <position position="150"/>
    </location>
</feature>
<dbReference type="AlphaFoldDB" id="A0A1B1SDD9"/>
<evidence type="ECO:0000256" key="2">
    <source>
        <dbReference type="ARBA" id="ARBA00023235"/>
    </source>
</evidence>
<dbReference type="InterPro" id="IPR006145">
    <property type="entry name" value="PsdUridine_synth_RsuA/RluA"/>
</dbReference>
<dbReference type="InterPro" id="IPR020103">
    <property type="entry name" value="PsdUridine_synth_cat_dom_sf"/>
</dbReference>
<dbReference type="Gene3D" id="3.10.290.10">
    <property type="entry name" value="RNA-binding S4 domain"/>
    <property type="match status" value="1"/>
</dbReference>
<dbReference type="GO" id="GO:0009982">
    <property type="term" value="F:pseudouridine synthase activity"/>
    <property type="evidence" value="ECO:0007669"/>
    <property type="project" value="InterPro"/>
</dbReference>
<proteinExistence type="inferred from homology"/>
<sequence length="311" mass="35619">MPRISPVTNRPGAQKAPFRPDVIETYVPQQDTTLLAFLIESMPGRKRTTVKELLKYNQVAVNGMPVTQHDTPLTPDDTVKVNLTREFKVFHHRRVKLVYEDADLLVIEKGYGLLSMGNDKVSDGTAYTIMRDWVKWENPRNKLFIVHRLDRDTSGLMMMAKNENAKEAMQHNWNNMVISRKYVCVVEGYVEKDEGEIRSYLAENSKHEVYSAKNPDEGKLAVTRYKVVKRGLGHTMVEVSLETGRKNQIRVHMKELGHPIAGDRRYGAKASIIHRLALHAQTLRFVHPVTRRDMNFDTPVPGSFWKLVGGK</sequence>
<evidence type="ECO:0000256" key="5">
    <source>
        <dbReference type="RuleBase" id="RU362028"/>
    </source>
</evidence>
<dbReference type="RefSeq" id="WP_068960128.1">
    <property type="nucleotide sequence ID" value="NZ_CAJTAP010000002.1"/>
</dbReference>
<dbReference type="GO" id="GO:0003723">
    <property type="term" value="F:RNA binding"/>
    <property type="evidence" value="ECO:0007669"/>
    <property type="project" value="UniProtKB-KW"/>
</dbReference>
<gene>
    <name evidence="7" type="ORF">A4V02_02765</name>
</gene>
<dbReference type="InterPro" id="IPR006224">
    <property type="entry name" value="PsdUridine_synth_RluA-like_CS"/>
</dbReference>
<dbReference type="Gene3D" id="3.30.2350.10">
    <property type="entry name" value="Pseudouridine synthase"/>
    <property type="match status" value="1"/>
</dbReference>
<dbReference type="GeneID" id="65535764"/>
<evidence type="ECO:0000256" key="3">
    <source>
        <dbReference type="PIRSR" id="PIRSR606225-1"/>
    </source>
</evidence>
<dbReference type="PROSITE" id="PS50889">
    <property type="entry name" value="S4"/>
    <property type="match status" value="1"/>
</dbReference>
<accession>A0A1Z2XE85</accession>
<organism evidence="7 8">
    <name type="scientific">Muribaculum intestinale</name>
    <dbReference type="NCBI Taxonomy" id="1796646"/>
    <lineage>
        <taxon>Bacteria</taxon>
        <taxon>Pseudomonadati</taxon>
        <taxon>Bacteroidota</taxon>
        <taxon>Bacteroidia</taxon>
        <taxon>Bacteroidales</taxon>
        <taxon>Muribaculaceae</taxon>
        <taxon>Muribaculum</taxon>
    </lineage>
</organism>
<evidence type="ECO:0000256" key="1">
    <source>
        <dbReference type="ARBA" id="ARBA00010876"/>
    </source>
</evidence>
<keyword evidence="4" id="KW-0694">RNA-binding</keyword>
<dbReference type="GO" id="GO:0000455">
    <property type="term" value="P:enzyme-directed rRNA pseudouridine synthesis"/>
    <property type="evidence" value="ECO:0007669"/>
    <property type="project" value="TreeGrafter"/>
</dbReference>
<keyword evidence="8" id="KW-1185">Reference proteome</keyword>
<dbReference type="InterPro" id="IPR006225">
    <property type="entry name" value="PsdUridine_synth_RluC/D"/>
</dbReference>
<protein>
    <recommendedName>
        <fullName evidence="5">Pseudouridine synthase</fullName>
        <ecNumber evidence="5">5.4.99.-</ecNumber>
    </recommendedName>
</protein>
<comment type="function">
    <text evidence="5">Responsible for synthesis of pseudouridine from uracil.</text>
</comment>